<organism evidence="3 4">
    <name type="scientific">Prunus yedoensis var. nudiflora</name>
    <dbReference type="NCBI Taxonomy" id="2094558"/>
    <lineage>
        <taxon>Eukaryota</taxon>
        <taxon>Viridiplantae</taxon>
        <taxon>Streptophyta</taxon>
        <taxon>Embryophyta</taxon>
        <taxon>Tracheophyta</taxon>
        <taxon>Spermatophyta</taxon>
        <taxon>Magnoliopsida</taxon>
        <taxon>eudicotyledons</taxon>
        <taxon>Gunneridae</taxon>
        <taxon>Pentapetalae</taxon>
        <taxon>rosids</taxon>
        <taxon>fabids</taxon>
        <taxon>Rosales</taxon>
        <taxon>Rosaceae</taxon>
        <taxon>Amygdaloideae</taxon>
        <taxon>Amygdaleae</taxon>
        <taxon>Prunus</taxon>
    </lineage>
</organism>
<dbReference type="PANTHER" id="PTHR11999:SF96">
    <property type="entry name" value="TYROSINE DECARBOXYLASE"/>
    <property type="match status" value="1"/>
</dbReference>
<dbReference type="EMBL" id="PJQY01000748">
    <property type="protein sequence ID" value="PQQ08254.1"/>
    <property type="molecule type" value="Genomic_DNA"/>
</dbReference>
<dbReference type="STRING" id="2094558.A0A314YT54"/>
<dbReference type="AlphaFoldDB" id="A0A314YT54"/>
<comment type="caution">
    <text evidence="3">The sequence shown here is derived from an EMBL/GenBank/DDBJ whole genome shotgun (WGS) entry which is preliminary data.</text>
</comment>
<dbReference type="Gene3D" id="1.20.1340.10">
    <property type="entry name" value="dopa decarboxylase, N-terminal domain"/>
    <property type="match status" value="1"/>
</dbReference>
<reference evidence="3 4" key="1">
    <citation type="submission" date="2018-02" db="EMBL/GenBank/DDBJ databases">
        <title>Draft genome of wild Prunus yedoensis var. nudiflora.</title>
        <authorList>
            <person name="Baek S."/>
            <person name="Kim J.-H."/>
            <person name="Choi K."/>
            <person name="Kim G.-B."/>
            <person name="Cho A."/>
            <person name="Jang H."/>
            <person name="Shin C.-H."/>
            <person name="Yu H.-J."/>
            <person name="Mun J.-H."/>
        </authorList>
    </citation>
    <scope>NUCLEOTIDE SEQUENCE [LARGE SCALE GENOMIC DNA]</scope>
    <source>
        <strain evidence="4">cv. Jeju island</strain>
        <tissue evidence="3">Leaf</tissue>
    </source>
</reference>
<dbReference type="PRINTS" id="PR00800">
    <property type="entry name" value="YHDCRBOXLASE"/>
</dbReference>
<dbReference type="InterPro" id="IPR010977">
    <property type="entry name" value="Aromatic_deC"/>
</dbReference>
<dbReference type="InterPro" id="IPR015424">
    <property type="entry name" value="PyrdxlP-dep_Trfase"/>
</dbReference>
<feature type="compositionally biased region" description="Basic and acidic residues" evidence="2">
    <location>
        <begin position="1"/>
        <end position="10"/>
    </location>
</feature>
<name>A0A314YT54_PRUYE</name>
<evidence type="ECO:0000256" key="2">
    <source>
        <dbReference type="SAM" id="MobiDB-lite"/>
    </source>
</evidence>
<dbReference type="GO" id="GO:0016831">
    <property type="term" value="F:carboxy-lyase activity"/>
    <property type="evidence" value="ECO:0007669"/>
    <property type="project" value="UniProtKB-KW"/>
</dbReference>
<dbReference type="SUPFAM" id="SSF53383">
    <property type="entry name" value="PLP-dependent transferases"/>
    <property type="match status" value="1"/>
</dbReference>
<feature type="compositionally biased region" description="Polar residues" evidence="2">
    <location>
        <begin position="11"/>
        <end position="21"/>
    </location>
</feature>
<accession>A0A314YT54</accession>
<keyword evidence="1" id="KW-0210">Decarboxylase</keyword>
<dbReference type="GO" id="GO:0006520">
    <property type="term" value="P:amino acid metabolic process"/>
    <property type="evidence" value="ECO:0007669"/>
    <property type="project" value="InterPro"/>
</dbReference>
<sequence>MGKLKFEHPQEINSAHMTTSPLDSEEFIRQGHMVIDFIADYYKTIEKYPVLSQVQPGYLKKRLPESASYDPEPIEIILQDVHDHIVPDLTHWQSTR</sequence>
<proteinExistence type="predicted"/>
<evidence type="ECO:0000313" key="4">
    <source>
        <dbReference type="Proteomes" id="UP000250321"/>
    </source>
</evidence>
<feature type="region of interest" description="Disordered" evidence="2">
    <location>
        <begin position="1"/>
        <end position="21"/>
    </location>
</feature>
<evidence type="ECO:0000256" key="1">
    <source>
        <dbReference type="ARBA" id="ARBA00022793"/>
    </source>
</evidence>
<gene>
    <name evidence="3" type="ORF">Pyn_18570</name>
</gene>
<keyword evidence="1" id="KW-0456">Lyase</keyword>
<dbReference type="OrthoDB" id="639767at2759"/>
<dbReference type="GO" id="GO:0005737">
    <property type="term" value="C:cytoplasm"/>
    <property type="evidence" value="ECO:0007669"/>
    <property type="project" value="TreeGrafter"/>
</dbReference>
<dbReference type="PANTHER" id="PTHR11999">
    <property type="entry name" value="GROUP II PYRIDOXAL-5-PHOSPHATE DECARBOXYLASE"/>
    <property type="match status" value="1"/>
</dbReference>
<keyword evidence="4" id="KW-1185">Reference proteome</keyword>
<protein>
    <submittedName>
        <fullName evidence="3">Tyrosine decarboxylase 1</fullName>
    </submittedName>
</protein>
<evidence type="ECO:0000313" key="3">
    <source>
        <dbReference type="EMBL" id="PQQ08254.1"/>
    </source>
</evidence>
<dbReference type="Proteomes" id="UP000250321">
    <property type="component" value="Unassembled WGS sequence"/>
</dbReference>